<reference evidence="2" key="1">
    <citation type="journal article" date="2020" name="Fungal Divers.">
        <title>Resolving the Mortierellaceae phylogeny through synthesis of multi-gene phylogenetics and phylogenomics.</title>
        <authorList>
            <person name="Vandepol N."/>
            <person name="Liber J."/>
            <person name="Desiro A."/>
            <person name="Na H."/>
            <person name="Kennedy M."/>
            <person name="Barry K."/>
            <person name="Grigoriev I.V."/>
            <person name="Miller A.N."/>
            <person name="O'Donnell K."/>
            <person name="Stajich J.E."/>
            <person name="Bonito G."/>
        </authorList>
    </citation>
    <scope>NUCLEOTIDE SEQUENCE</scope>
    <source>
        <strain evidence="2">NRRL 6426</strain>
    </source>
</reference>
<accession>A0A9P5UXC6</accession>
<evidence type="ECO:0000313" key="3">
    <source>
        <dbReference type="Proteomes" id="UP000748756"/>
    </source>
</evidence>
<gene>
    <name evidence="2" type="ORF">BG015_005274</name>
</gene>
<dbReference type="OrthoDB" id="2393824at2759"/>
<keyword evidence="3" id="KW-1185">Reference proteome</keyword>
<feature type="non-terminal residue" evidence="2">
    <location>
        <position position="1"/>
    </location>
</feature>
<dbReference type="InterPro" id="IPR027417">
    <property type="entry name" value="P-loop_NTPase"/>
</dbReference>
<sequence>DLHTDIKRITDKFFASGPITNFLDAFVKGEGALPITSGSIRGLPRAWRRGFGKPPENRPSLLFMDLPDLSTPDSVSRNHAAGSILELVKENNRPVIPVFGVSGCGKTRAVIELLSQHWGFYFNASHDDWGSDDMMTLRSTVQQYLNDNRESSVVDREANNGYARKTTLLLFLSRLLIFKYCLNVPGSSDTFTSARWTLLQVCSHVLFDKDVFNVLYLQLLKLRHHREGILSDLIRDVYENTKDCLVRHGCIPVINNDTRLLVVHDEAQVLGDEFNGCFQSTTSDEQSKQALNEYLPQEAVDMLFQKFVGRYRPAIASVERIVECNDPGAWKKTVEDAEDRLVSWTHRHIKGNLCYEISRLHDKHNKYKDRLVESIDSMLGLLMYQRCMFGNHDLVLKEVDPQLVEHAFGRIKIIKGHAVTVMDEPFVSKAVENYFAAIDPYFAKEVRKRMVTSTAIEQGCVFERFMMKVFSETFNTRPLSQWPHQPSISDMCPALVGKVEIVGWREPGLEQGTTHAMISMEEFMDAHVNHESTRNNMPVAPFFFPKSKPSGPDLVFFIRIDGTRLVPVFVQMKLHQGSSNFSEKDWNDALSTVSAAKIEGHTKNFRKYCPDNVYISMIVAYPTKWTDKLPAPSELPMDPSGVQQVVINISDDNFGDIFPQKHVEFIDRLKNARKRSVDDDDSNDEDCSKKKRS</sequence>
<dbReference type="SUPFAM" id="SSF52540">
    <property type="entry name" value="P-loop containing nucleoside triphosphate hydrolases"/>
    <property type="match status" value="1"/>
</dbReference>
<comment type="caution">
    <text evidence="2">The sequence shown here is derived from an EMBL/GenBank/DDBJ whole genome shotgun (WGS) entry which is preliminary data.</text>
</comment>
<proteinExistence type="predicted"/>
<dbReference type="Proteomes" id="UP000748756">
    <property type="component" value="Unassembled WGS sequence"/>
</dbReference>
<feature type="region of interest" description="Disordered" evidence="1">
    <location>
        <begin position="673"/>
        <end position="693"/>
    </location>
</feature>
<evidence type="ECO:0000256" key="1">
    <source>
        <dbReference type="SAM" id="MobiDB-lite"/>
    </source>
</evidence>
<dbReference type="EMBL" id="JAAAUQ010002446">
    <property type="protein sequence ID" value="KAF9123631.1"/>
    <property type="molecule type" value="Genomic_DNA"/>
</dbReference>
<evidence type="ECO:0000313" key="2">
    <source>
        <dbReference type="EMBL" id="KAF9123631.1"/>
    </source>
</evidence>
<protein>
    <submittedName>
        <fullName evidence="2">Uncharacterized protein</fullName>
    </submittedName>
</protein>
<dbReference type="AlphaFoldDB" id="A0A9P5UXC6"/>
<organism evidence="2 3">
    <name type="scientific">Linnemannia schmuckeri</name>
    <dbReference type="NCBI Taxonomy" id="64567"/>
    <lineage>
        <taxon>Eukaryota</taxon>
        <taxon>Fungi</taxon>
        <taxon>Fungi incertae sedis</taxon>
        <taxon>Mucoromycota</taxon>
        <taxon>Mortierellomycotina</taxon>
        <taxon>Mortierellomycetes</taxon>
        <taxon>Mortierellales</taxon>
        <taxon>Mortierellaceae</taxon>
        <taxon>Linnemannia</taxon>
    </lineage>
</organism>
<name>A0A9P5UXC6_9FUNG</name>